<dbReference type="EMBL" id="BLLF01002106">
    <property type="protein sequence ID" value="GFH22713.1"/>
    <property type="molecule type" value="Genomic_DNA"/>
</dbReference>
<feature type="non-terminal residue" evidence="1">
    <location>
        <position position="1"/>
    </location>
</feature>
<sequence>MVAASIDCEAIPTVVRPYLHHRGQCRNCPTGDWPRGHRYSREAGLLSFILNVMTAGGPFRNSYMRKHGSDYKSATTVLMAWTLLRGGSCTITLLWPNAEQPFCHSRSCVDQATLEADTLSCVKQASPWQSSWSASNPLPQSLLVPTPPCWAQGIDGLYKELTQSTASAMTLFEQLCSTTVLQIPAHALRPM</sequence>
<evidence type="ECO:0000313" key="2">
    <source>
        <dbReference type="Proteomes" id="UP000485058"/>
    </source>
</evidence>
<accession>A0A699ZJC6</accession>
<gene>
    <name evidence="1" type="ORF">HaLaN_20221</name>
</gene>
<organism evidence="1 2">
    <name type="scientific">Haematococcus lacustris</name>
    <name type="common">Green alga</name>
    <name type="synonym">Haematococcus pluvialis</name>
    <dbReference type="NCBI Taxonomy" id="44745"/>
    <lineage>
        <taxon>Eukaryota</taxon>
        <taxon>Viridiplantae</taxon>
        <taxon>Chlorophyta</taxon>
        <taxon>core chlorophytes</taxon>
        <taxon>Chlorophyceae</taxon>
        <taxon>CS clade</taxon>
        <taxon>Chlamydomonadales</taxon>
        <taxon>Haematococcaceae</taxon>
        <taxon>Haematococcus</taxon>
    </lineage>
</organism>
<keyword evidence="2" id="KW-1185">Reference proteome</keyword>
<name>A0A699ZJC6_HAELA</name>
<protein>
    <submittedName>
        <fullName evidence="1">Uncharacterized protein</fullName>
    </submittedName>
</protein>
<dbReference type="AlphaFoldDB" id="A0A699ZJC6"/>
<dbReference type="Proteomes" id="UP000485058">
    <property type="component" value="Unassembled WGS sequence"/>
</dbReference>
<reference evidence="1 2" key="1">
    <citation type="submission" date="2020-02" db="EMBL/GenBank/DDBJ databases">
        <title>Draft genome sequence of Haematococcus lacustris strain NIES-144.</title>
        <authorList>
            <person name="Morimoto D."/>
            <person name="Nakagawa S."/>
            <person name="Yoshida T."/>
            <person name="Sawayama S."/>
        </authorList>
    </citation>
    <scope>NUCLEOTIDE SEQUENCE [LARGE SCALE GENOMIC DNA]</scope>
    <source>
        <strain evidence="1 2">NIES-144</strain>
    </source>
</reference>
<feature type="non-terminal residue" evidence="1">
    <location>
        <position position="191"/>
    </location>
</feature>
<proteinExistence type="predicted"/>
<comment type="caution">
    <text evidence="1">The sequence shown here is derived from an EMBL/GenBank/DDBJ whole genome shotgun (WGS) entry which is preliminary data.</text>
</comment>
<evidence type="ECO:0000313" key="1">
    <source>
        <dbReference type="EMBL" id="GFH22713.1"/>
    </source>
</evidence>